<dbReference type="EC" id="3.5.1.44" evidence="3"/>
<keyword evidence="2 3" id="KW-0378">Hydrolase</keyword>
<evidence type="ECO:0000256" key="2">
    <source>
        <dbReference type="ARBA" id="ARBA00022801"/>
    </source>
</evidence>
<evidence type="ECO:0000256" key="1">
    <source>
        <dbReference type="ARBA" id="ARBA00022500"/>
    </source>
</evidence>
<accession>A0A1M5KXP6</accession>
<sequence length="161" mass="17327">MGKIIQVGMADLKLAKAPDKLMTAGLGSCIGICVRDKSKQLGALAHIMLPLSTQARNADNKAKFADTAIELLVEEMKRNGADITRLEAKFAGGAQMFKFSGESDIMKIGQRNAAAVEEYLQKYGIKILAKDVGGNYGRTITYDPATGDLLVRTIGHGERII</sequence>
<evidence type="ECO:0000313" key="5">
    <source>
        <dbReference type="Proteomes" id="UP000242329"/>
    </source>
</evidence>
<dbReference type="AlphaFoldDB" id="A0A1M5KXP6"/>
<dbReference type="InterPro" id="IPR038592">
    <property type="entry name" value="CheD-like_sf"/>
</dbReference>
<comment type="catalytic activity">
    <reaction evidence="3">
        <text>L-glutaminyl-[protein] + H2O = L-glutamyl-[protein] + NH4(+)</text>
        <dbReference type="Rhea" id="RHEA:16441"/>
        <dbReference type="Rhea" id="RHEA-COMP:10207"/>
        <dbReference type="Rhea" id="RHEA-COMP:10208"/>
        <dbReference type="ChEBI" id="CHEBI:15377"/>
        <dbReference type="ChEBI" id="CHEBI:28938"/>
        <dbReference type="ChEBI" id="CHEBI:29973"/>
        <dbReference type="ChEBI" id="CHEBI:30011"/>
        <dbReference type="EC" id="3.5.1.44"/>
    </reaction>
</comment>
<dbReference type="GO" id="GO:0006935">
    <property type="term" value="P:chemotaxis"/>
    <property type="evidence" value="ECO:0007669"/>
    <property type="project" value="UniProtKB-UniRule"/>
</dbReference>
<dbReference type="Gene3D" id="3.30.1330.200">
    <property type="match status" value="1"/>
</dbReference>
<dbReference type="Pfam" id="PF03975">
    <property type="entry name" value="CheD"/>
    <property type="match status" value="1"/>
</dbReference>
<protein>
    <recommendedName>
        <fullName evidence="3">Probable chemoreceptor glutamine deamidase CheD</fullName>
        <ecNumber evidence="3">3.5.1.44</ecNumber>
    </recommendedName>
</protein>
<dbReference type="OrthoDB" id="9807202at2"/>
<keyword evidence="1 3" id="KW-0145">Chemotaxis</keyword>
<dbReference type="InterPro" id="IPR005659">
    <property type="entry name" value="Chemorcpt_Glu_NH3ase_CheD"/>
</dbReference>
<dbReference type="STRING" id="1123382.SAMN02745221_00512"/>
<reference evidence="5" key="1">
    <citation type="submission" date="2016-11" db="EMBL/GenBank/DDBJ databases">
        <authorList>
            <person name="Varghese N."/>
            <person name="Submissions S."/>
        </authorList>
    </citation>
    <scope>NUCLEOTIDE SEQUENCE [LARGE SCALE GENOMIC DNA]</scope>
    <source>
        <strain evidence="5">DSM 11003</strain>
    </source>
</reference>
<dbReference type="Proteomes" id="UP000242329">
    <property type="component" value="Unassembled WGS sequence"/>
</dbReference>
<dbReference type="InterPro" id="IPR011324">
    <property type="entry name" value="Cytotoxic_necrot_fac-like_cat"/>
</dbReference>
<dbReference type="GO" id="GO:0050568">
    <property type="term" value="F:protein-glutamine glutaminase activity"/>
    <property type="evidence" value="ECO:0007669"/>
    <property type="project" value="UniProtKB-UniRule"/>
</dbReference>
<gene>
    <name evidence="3" type="primary">cheD</name>
    <name evidence="4" type="ORF">SAMN02745221_00512</name>
</gene>
<evidence type="ECO:0000313" key="4">
    <source>
        <dbReference type="EMBL" id="SHG57495.1"/>
    </source>
</evidence>
<comment type="similarity">
    <text evidence="3">Belongs to the CheD family.</text>
</comment>
<proteinExistence type="inferred from homology"/>
<dbReference type="CDD" id="cd16352">
    <property type="entry name" value="CheD"/>
    <property type="match status" value="1"/>
</dbReference>
<dbReference type="EMBL" id="FQWY01000006">
    <property type="protein sequence ID" value="SHG57495.1"/>
    <property type="molecule type" value="Genomic_DNA"/>
</dbReference>
<dbReference type="PANTHER" id="PTHR35147:SF1">
    <property type="entry name" value="CHEMORECEPTOR GLUTAMINE DEAMIDASE CHED-RELATED"/>
    <property type="match status" value="1"/>
</dbReference>
<keyword evidence="5" id="KW-1185">Reference proteome</keyword>
<organism evidence="4 5">
    <name type="scientific">Thermosyntropha lipolytica DSM 11003</name>
    <dbReference type="NCBI Taxonomy" id="1123382"/>
    <lineage>
        <taxon>Bacteria</taxon>
        <taxon>Bacillati</taxon>
        <taxon>Bacillota</taxon>
        <taxon>Clostridia</taxon>
        <taxon>Eubacteriales</taxon>
        <taxon>Syntrophomonadaceae</taxon>
        <taxon>Thermosyntropha</taxon>
    </lineage>
</organism>
<name>A0A1M5KXP6_9FIRM</name>
<dbReference type="HAMAP" id="MF_01440">
    <property type="entry name" value="CheD"/>
    <property type="match status" value="1"/>
</dbReference>
<dbReference type="SUPFAM" id="SSF64438">
    <property type="entry name" value="CNF1/YfiH-like putative cysteine hydrolases"/>
    <property type="match status" value="1"/>
</dbReference>
<evidence type="ECO:0000256" key="3">
    <source>
        <dbReference type="HAMAP-Rule" id="MF_01440"/>
    </source>
</evidence>
<comment type="function">
    <text evidence="3">Probably deamidates glutamine residues to glutamate on methyl-accepting chemotaxis receptors (MCPs), playing an important role in chemotaxis.</text>
</comment>
<dbReference type="PANTHER" id="PTHR35147">
    <property type="entry name" value="CHEMORECEPTOR GLUTAMINE DEAMIDASE CHED-RELATED"/>
    <property type="match status" value="1"/>
</dbReference>
<dbReference type="RefSeq" id="WP_073089596.1">
    <property type="nucleotide sequence ID" value="NZ_FQWY01000006.1"/>
</dbReference>